<dbReference type="Proteomes" id="UP000295252">
    <property type="component" value="Chromosome IV"/>
</dbReference>
<evidence type="ECO:0000256" key="1">
    <source>
        <dbReference type="SAM" id="Phobius"/>
    </source>
</evidence>
<keyword evidence="1" id="KW-0812">Transmembrane</keyword>
<reference evidence="3" key="1">
    <citation type="journal article" date="2014" name="Science">
        <title>The coffee genome provides insight into the convergent evolution of caffeine biosynthesis.</title>
        <authorList>
            <person name="Denoeud F."/>
            <person name="Carretero-Paulet L."/>
            <person name="Dereeper A."/>
            <person name="Droc G."/>
            <person name="Guyot R."/>
            <person name="Pietrella M."/>
            <person name="Zheng C."/>
            <person name="Alberti A."/>
            <person name="Anthony F."/>
            <person name="Aprea G."/>
            <person name="Aury J.M."/>
            <person name="Bento P."/>
            <person name="Bernard M."/>
            <person name="Bocs S."/>
            <person name="Campa C."/>
            <person name="Cenci A."/>
            <person name="Combes M.C."/>
            <person name="Crouzillat D."/>
            <person name="Da Silva C."/>
            <person name="Daddiego L."/>
            <person name="De Bellis F."/>
            <person name="Dussert S."/>
            <person name="Garsmeur O."/>
            <person name="Gayraud T."/>
            <person name="Guignon V."/>
            <person name="Jahn K."/>
            <person name="Jamilloux V."/>
            <person name="Joet T."/>
            <person name="Labadie K."/>
            <person name="Lan T."/>
            <person name="Leclercq J."/>
            <person name="Lepelley M."/>
            <person name="Leroy T."/>
            <person name="Li L.T."/>
            <person name="Librado P."/>
            <person name="Lopez L."/>
            <person name="Munoz A."/>
            <person name="Noel B."/>
            <person name="Pallavicini A."/>
            <person name="Perrotta G."/>
            <person name="Poncet V."/>
            <person name="Pot D."/>
            <person name="Priyono X."/>
            <person name="Rigoreau M."/>
            <person name="Rouard M."/>
            <person name="Rozas J."/>
            <person name="Tranchant-Dubreuil C."/>
            <person name="VanBuren R."/>
            <person name="Zhang Q."/>
            <person name="Andrade A.C."/>
            <person name="Argout X."/>
            <person name="Bertrand B."/>
            <person name="de Kochko A."/>
            <person name="Graziosi G."/>
            <person name="Henry R.J."/>
            <person name="Jayarama X."/>
            <person name="Ming R."/>
            <person name="Nagai C."/>
            <person name="Rounsley S."/>
            <person name="Sankoff D."/>
            <person name="Giuliano G."/>
            <person name="Albert V.A."/>
            <person name="Wincker P."/>
            <person name="Lashermes P."/>
        </authorList>
    </citation>
    <scope>NUCLEOTIDE SEQUENCE [LARGE SCALE GENOMIC DNA]</scope>
    <source>
        <strain evidence="3">cv. DH200-94</strain>
    </source>
</reference>
<name>A0A068V418_COFCA</name>
<evidence type="ECO:0000313" key="2">
    <source>
        <dbReference type="EMBL" id="CDP15229.1"/>
    </source>
</evidence>
<dbReference type="AlphaFoldDB" id="A0A068V418"/>
<evidence type="ECO:0000313" key="3">
    <source>
        <dbReference type="Proteomes" id="UP000295252"/>
    </source>
</evidence>
<proteinExistence type="predicted"/>
<sequence>MYLYLLFSYLFLTIKILGHFFFFFPIDLLFTNMATYAVMDCFCEMCLEPCADKVKWPKRLGPEPKYYFNAGVFVFEPSFPTYALEVTPPTAFAEQDLLNMFSKDRFASPFLHCMCNFFMLMWWRRPERINLNDVKVLHYCAADLVKPLEIHQGRDRRLVKTRRC</sequence>
<dbReference type="SUPFAM" id="SSF53448">
    <property type="entry name" value="Nucleotide-diphospho-sugar transferases"/>
    <property type="match status" value="1"/>
</dbReference>
<organism evidence="2 3">
    <name type="scientific">Coffea canephora</name>
    <name type="common">Robusta coffee</name>
    <dbReference type="NCBI Taxonomy" id="49390"/>
    <lineage>
        <taxon>Eukaryota</taxon>
        <taxon>Viridiplantae</taxon>
        <taxon>Streptophyta</taxon>
        <taxon>Embryophyta</taxon>
        <taxon>Tracheophyta</taxon>
        <taxon>Spermatophyta</taxon>
        <taxon>Magnoliopsida</taxon>
        <taxon>eudicotyledons</taxon>
        <taxon>Gunneridae</taxon>
        <taxon>Pentapetalae</taxon>
        <taxon>asterids</taxon>
        <taxon>lamiids</taxon>
        <taxon>Gentianales</taxon>
        <taxon>Rubiaceae</taxon>
        <taxon>Ixoroideae</taxon>
        <taxon>Gardenieae complex</taxon>
        <taxon>Bertiereae - Coffeeae clade</taxon>
        <taxon>Coffeeae</taxon>
        <taxon>Coffea</taxon>
    </lineage>
</organism>
<feature type="transmembrane region" description="Helical" evidence="1">
    <location>
        <begin position="6"/>
        <end position="30"/>
    </location>
</feature>
<evidence type="ECO:0008006" key="4">
    <source>
        <dbReference type="Google" id="ProtNLM"/>
    </source>
</evidence>
<accession>A0A068V418</accession>
<gene>
    <name evidence="2" type="ORF">GSCOC_T00042864001</name>
</gene>
<keyword evidence="1" id="KW-1133">Transmembrane helix</keyword>
<dbReference type="PhylomeDB" id="A0A068V418"/>
<dbReference type="InterPro" id="IPR029044">
    <property type="entry name" value="Nucleotide-diphossugar_trans"/>
</dbReference>
<dbReference type="STRING" id="49390.A0A068V418"/>
<dbReference type="Gramene" id="CDP15229">
    <property type="protein sequence ID" value="CDP15229"/>
    <property type="gene ID" value="GSCOC_T00042864001"/>
</dbReference>
<dbReference type="Gene3D" id="3.90.550.10">
    <property type="entry name" value="Spore Coat Polysaccharide Biosynthesis Protein SpsA, Chain A"/>
    <property type="match status" value="1"/>
</dbReference>
<protein>
    <recommendedName>
        <fullName evidence="4">Hexosyltransferase</fullName>
    </recommendedName>
</protein>
<keyword evidence="3" id="KW-1185">Reference proteome</keyword>
<keyword evidence="1" id="KW-0472">Membrane</keyword>
<dbReference type="EMBL" id="HG739180">
    <property type="protein sequence ID" value="CDP15229.1"/>
    <property type="molecule type" value="Genomic_DNA"/>
</dbReference>
<dbReference type="InParanoid" id="A0A068V418"/>